<dbReference type="STRING" id="1276258.SAPIS_v1c01180"/>
<keyword evidence="2" id="KW-1185">Reference proteome</keyword>
<dbReference type="KEGG" id="sapi:SAPIS_v1c01180"/>
<accession>V5RJK1</accession>
<dbReference type="Gene3D" id="3.40.50.1000">
    <property type="entry name" value="HAD superfamily/HAD-like"/>
    <property type="match status" value="1"/>
</dbReference>
<dbReference type="GO" id="GO:0016791">
    <property type="term" value="F:phosphatase activity"/>
    <property type="evidence" value="ECO:0007669"/>
    <property type="project" value="TreeGrafter"/>
</dbReference>
<dbReference type="eggNOG" id="COG0561">
    <property type="taxonomic scope" value="Bacteria"/>
</dbReference>
<dbReference type="SFLD" id="SFLDG01140">
    <property type="entry name" value="C2.B:_Phosphomannomutase_and_P"/>
    <property type="match status" value="1"/>
</dbReference>
<name>V5RJK1_SPIAP</name>
<proteinExistence type="predicted"/>
<dbReference type="InterPro" id="IPR000150">
    <property type="entry name" value="Cof"/>
</dbReference>
<dbReference type="NCBIfam" id="TIGR00099">
    <property type="entry name" value="Cof-subfamily"/>
    <property type="match status" value="1"/>
</dbReference>
<protein>
    <submittedName>
        <fullName evidence="1">HAD superfamily hydrolase</fullName>
    </submittedName>
</protein>
<dbReference type="SUPFAM" id="SSF56784">
    <property type="entry name" value="HAD-like"/>
    <property type="match status" value="1"/>
</dbReference>
<evidence type="ECO:0000313" key="1">
    <source>
        <dbReference type="EMBL" id="AHB35965.1"/>
    </source>
</evidence>
<dbReference type="HOGENOM" id="CLU_044146_0_1_14"/>
<dbReference type="PANTHER" id="PTHR10000">
    <property type="entry name" value="PHOSPHOSERINE PHOSPHATASE"/>
    <property type="match status" value="1"/>
</dbReference>
<dbReference type="Pfam" id="PF08282">
    <property type="entry name" value="Hydrolase_3"/>
    <property type="match status" value="1"/>
</dbReference>
<dbReference type="NCBIfam" id="TIGR01484">
    <property type="entry name" value="HAD-SF-IIB"/>
    <property type="match status" value="1"/>
</dbReference>
<dbReference type="Gene3D" id="3.30.1240.10">
    <property type="match status" value="1"/>
</dbReference>
<keyword evidence="1" id="KW-0378">Hydrolase</keyword>
<dbReference type="AlphaFoldDB" id="V5RJK1"/>
<dbReference type="Proteomes" id="UP000018550">
    <property type="component" value="Chromosome"/>
</dbReference>
<dbReference type="RefSeq" id="WP_023788899.1">
    <property type="nucleotide sequence ID" value="NC_022998.1"/>
</dbReference>
<dbReference type="GO" id="GO:0000287">
    <property type="term" value="F:magnesium ion binding"/>
    <property type="evidence" value="ECO:0007669"/>
    <property type="project" value="TreeGrafter"/>
</dbReference>
<evidence type="ECO:0000313" key="2">
    <source>
        <dbReference type="Proteomes" id="UP000018550"/>
    </source>
</evidence>
<dbReference type="InterPro" id="IPR006379">
    <property type="entry name" value="HAD-SF_hydro_IIB"/>
</dbReference>
<dbReference type="GO" id="GO:0005829">
    <property type="term" value="C:cytosol"/>
    <property type="evidence" value="ECO:0007669"/>
    <property type="project" value="TreeGrafter"/>
</dbReference>
<dbReference type="InterPro" id="IPR023214">
    <property type="entry name" value="HAD_sf"/>
</dbReference>
<dbReference type="PATRIC" id="fig|1276258.3.peg.116"/>
<dbReference type="EMBL" id="CP006682">
    <property type="protein sequence ID" value="AHB35965.1"/>
    <property type="molecule type" value="Genomic_DNA"/>
</dbReference>
<dbReference type="InterPro" id="IPR036412">
    <property type="entry name" value="HAD-like_sf"/>
</dbReference>
<dbReference type="PANTHER" id="PTHR10000:SF8">
    <property type="entry name" value="HAD SUPERFAMILY HYDROLASE-LIKE, TYPE 3"/>
    <property type="match status" value="1"/>
</dbReference>
<organism evidence="1 2">
    <name type="scientific">Spiroplasma apis B31</name>
    <dbReference type="NCBI Taxonomy" id="1276258"/>
    <lineage>
        <taxon>Bacteria</taxon>
        <taxon>Bacillati</taxon>
        <taxon>Mycoplasmatota</taxon>
        <taxon>Mollicutes</taxon>
        <taxon>Entomoplasmatales</taxon>
        <taxon>Spiroplasmataceae</taxon>
        <taxon>Spiroplasma</taxon>
    </lineage>
</organism>
<dbReference type="SFLD" id="SFLDS00003">
    <property type="entry name" value="Haloacid_Dehalogenase"/>
    <property type="match status" value="1"/>
</dbReference>
<reference evidence="1 2" key="1">
    <citation type="journal article" date="2014" name="Genome Announc.">
        <title>Complete Genome Sequence of Spiroplasma apis B31T (ATCC 33834), a Bacterium Associated with May Disease of Honeybees (Apis mellifera).</title>
        <authorList>
            <person name="Ku C."/>
            <person name="Lo W.S."/>
            <person name="Chen L.L."/>
            <person name="Kuo C.H."/>
        </authorList>
    </citation>
    <scope>NUCLEOTIDE SEQUENCE [LARGE SCALE GENOMIC DNA]</scope>
    <source>
        <strain evidence="1">B31</strain>
    </source>
</reference>
<dbReference type="PROSITE" id="PS01229">
    <property type="entry name" value="COF_2"/>
    <property type="match status" value="1"/>
</dbReference>
<sequence length="269" mass="30821">MIALDLDGTLIGKGRKVSKENIKAINMAREAGMKICIATGRSISRVLSIAKEIGSFEFEEFVICLNGGGIYKLKKDFSYEIIKEVFFEIEDVNSIYEKSKELKINCFSYIEDPKISYVIKKGGLFIWFMKKITNRKLIIFNNKNIKHRAYKVIACGKKNNIQYLKKFIENKNYESYAWSYVSKKTMNIEISPPNVDKVNALKIVSDIYNIVKEEVIYFGDGENDRRSIEWAGVGVAMENASHSIKSSANEIAPHHKKNGVSYKIHRFID</sequence>
<gene>
    <name evidence="1" type="primary">had</name>
    <name evidence="1" type="ORF">SAPIS_v1c01180</name>
</gene>
<dbReference type="OrthoDB" id="384659at2"/>